<sequence length="86" mass="9415">MAIETIVKVKVLPRSSRNQILGLEAGILKVKLTAPPIEGKANKALIQLLSKTIGIPKSNIEIISGERSSEKILRISGRIIEFEKII</sequence>
<comment type="similarity">
    <text evidence="1 2">Belongs to the UPF0235 family.</text>
</comment>
<dbReference type="AlphaFoldDB" id="A0A445MTN0"/>
<dbReference type="SUPFAM" id="SSF69786">
    <property type="entry name" value="YggU-like"/>
    <property type="match status" value="1"/>
</dbReference>
<dbReference type="HAMAP" id="MF_00634">
    <property type="entry name" value="UPF0235"/>
    <property type="match status" value="1"/>
</dbReference>
<evidence type="ECO:0000256" key="1">
    <source>
        <dbReference type="ARBA" id="ARBA00010364"/>
    </source>
</evidence>
<dbReference type="PANTHER" id="PTHR13420:SF7">
    <property type="entry name" value="UPF0235 PROTEIN C15ORF40"/>
    <property type="match status" value="1"/>
</dbReference>
<name>A0A445MTN0_9BACT</name>
<dbReference type="NCBIfam" id="TIGR00251">
    <property type="entry name" value="DUF167 family protein"/>
    <property type="match status" value="1"/>
</dbReference>
<evidence type="ECO:0000256" key="2">
    <source>
        <dbReference type="HAMAP-Rule" id="MF_00634"/>
    </source>
</evidence>
<dbReference type="EMBL" id="OJIN01000061">
    <property type="protein sequence ID" value="SPD72803.1"/>
    <property type="molecule type" value="Genomic_DNA"/>
</dbReference>
<evidence type="ECO:0000313" key="3">
    <source>
        <dbReference type="EMBL" id="SPD72803.1"/>
    </source>
</evidence>
<accession>A0A445MTN0</accession>
<dbReference type="PANTHER" id="PTHR13420">
    <property type="entry name" value="UPF0235 PROTEIN C15ORF40"/>
    <property type="match status" value="1"/>
</dbReference>
<protein>
    <recommendedName>
        <fullName evidence="2">UPF0235 protein PITCH_A1530033</fullName>
    </recommendedName>
</protein>
<dbReference type="Pfam" id="PF02594">
    <property type="entry name" value="DUF167"/>
    <property type="match status" value="1"/>
</dbReference>
<dbReference type="GO" id="GO:0005737">
    <property type="term" value="C:cytoplasm"/>
    <property type="evidence" value="ECO:0007669"/>
    <property type="project" value="TreeGrafter"/>
</dbReference>
<dbReference type="SMART" id="SM01152">
    <property type="entry name" value="DUF167"/>
    <property type="match status" value="1"/>
</dbReference>
<dbReference type="InterPro" id="IPR036591">
    <property type="entry name" value="YggU-like_sf"/>
</dbReference>
<dbReference type="InterPro" id="IPR003746">
    <property type="entry name" value="DUF167"/>
</dbReference>
<proteinExistence type="inferred from homology"/>
<organism evidence="3">
    <name type="scientific">uncultured Desulfobacterium sp</name>
    <dbReference type="NCBI Taxonomy" id="201089"/>
    <lineage>
        <taxon>Bacteria</taxon>
        <taxon>Pseudomonadati</taxon>
        <taxon>Thermodesulfobacteriota</taxon>
        <taxon>Desulfobacteria</taxon>
        <taxon>Desulfobacterales</taxon>
        <taxon>Desulfobacteriaceae</taxon>
        <taxon>Desulfobacterium</taxon>
        <taxon>environmental samples</taxon>
    </lineage>
</organism>
<gene>
    <name evidence="3" type="ORF">PITCH_A1530033</name>
</gene>
<reference evidence="3" key="1">
    <citation type="submission" date="2018-01" db="EMBL/GenBank/DDBJ databases">
        <authorList>
            <person name="Regsiter A."/>
            <person name="William W."/>
        </authorList>
    </citation>
    <scope>NUCLEOTIDE SEQUENCE</scope>
    <source>
        <strain evidence="3">TRIP AH-1</strain>
    </source>
</reference>
<dbReference type="Gene3D" id="3.30.1200.10">
    <property type="entry name" value="YggU-like"/>
    <property type="match status" value="1"/>
</dbReference>